<feature type="transmembrane region" description="Helical" evidence="1">
    <location>
        <begin position="31"/>
        <end position="54"/>
    </location>
</feature>
<evidence type="ECO:0000256" key="1">
    <source>
        <dbReference type="SAM" id="Phobius"/>
    </source>
</evidence>
<accession>A0ABU2YV71</accession>
<reference evidence="2" key="1">
    <citation type="submission" date="2024-05" db="EMBL/GenBank/DDBJ databases">
        <title>30 novel species of actinomycetes from the DSMZ collection.</title>
        <authorList>
            <person name="Nouioui I."/>
        </authorList>
    </citation>
    <scope>NUCLEOTIDE SEQUENCE</scope>
    <source>
        <strain evidence="2">DSM 3412</strain>
    </source>
</reference>
<keyword evidence="1" id="KW-1133">Transmembrane helix</keyword>
<keyword evidence="1" id="KW-0812">Transmembrane</keyword>
<dbReference type="Proteomes" id="UP001180737">
    <property type="component" value="Unassembled WGS sequence"/>
</dbReference>
<keyword evidence="1" id="KW-0472">Membrane</keyword>
<sequence>MLVTSFALGAGNIGFAAGIFASNVGDLSLYAATGTGTVAAAAAFGIGMSVATFLKKDSQN</sequence>
<dbReference type="RefSeq" id="WP_033530613.1">
    <property type="nucleotide sequence ID" value="NZ_JAVRFJ010000007.1"/>
</dbReference>
<name>A0ABU2YV71_9ACTN</name>
<protein>
    <submittedName>
        <fullName evidence="2">Uncharacterized protein</fullName>
    </submittedName>
</protein>
<organism evidence="2 3">
    <name type="scientific">Streptomyces gottesmaniae</name>
    <dbReference type="NCBI Taxonomy" id="3075518"/>
    <lineage>
        <taxon>Bacteria</taxon>
        <taxon>Bacillati</taxon>
        <taxon>Actinomycetota</taxon>
        <taxon>Actinomycetes</taxon>
        <taxon>Kitasatosporales</taxon>
        <taxon>Streptomycetaceae</taxon>
        <taxon>Streptomyces</taxon>
    </lineage>
</organism>
<comment type="caution">
    <text evidence="2">The sequence shown here is derived from an EMBL/GenBank/DDBJ whole genome shotgun (WGS) entry which is preliminary data.</text>
</comment>
<proteinExistence type="predicted"/>
<dbReference type="EMBL" id="JAVRFJ010000007">
    <property type="protein sequence ID" value="MDT0567891.1"/>
    <property type="molecule type" value="Genomic_DNA"/>
</dbReference>
<evidence type="ECO:0000313" key="3">
    <source>
        <dbReference type="Proteomes" id="UP001180737"/>
    </source>
</evidence>
<evidence type="ECO:0000313" key="2">
    <source>
        <dbReference type="EMBL" id="MDT0567891.1"/>
    </source>
</evidence>
<gene>
    <name evidence="2" type="ORF">RM704_10485</name>
</gene>
<keyword evidence="3" id="KW-1185">Reference proteome</keyword>